<evidence type="ECO:0000256" key="2">
    <source>
        <dbReference type="ARBA" id="ARBA00022840"/>
    </source>
</evidence>
<feature type="domain" description="Bacterial transcriptional activator" evidence="4">
    <location>
        <begin position="96"/>
        <end position="226"/>
    </location>
</feature>
<dbReference type="InterPro" id="IPR036388">
    <property type="entry name" value="WH-like_DNA-bd_sf"/>
</dbReference>
<dbReference type="SMART" id="SM00028">
    <property type="entry name" value="TPR"/>
    <property type="match status" value="4"/>
</dbReference>
<dbReference type="SMART" id="SM01043">
    <property type="entry name" value="BTAD"/>
    <property type="match status" value="1"/>
</dbReference>
<keyword evidence="6" id="KW-1185">Reference proteome</keyword>
<dbReference type="OrthoDB" id="190810at2"/>
<dbReference type="InterPro" id="IPR041664">
    <property type="entry name" value="AAA_16"/>
</dbReference>
<evidence type="ECO:0000313" key="6">
    <source>
        <dbReference type="Proteomes" id="UP000184052"/>
    </source>
</evidence>
<dbReference type="SUPFAM" id="SSF52540">
    <property type="entry name" value="P-loop containing nucleoside triphosphate hydrolases"/>
    <property type="match status" value="1"/>
</dbReference>
<keyword evidence="3" id="KW-0802">TPR repeat</keyword>
<dbReference type="SUPFAM" id="SSF48452">
    <property type="entry name" value="TPR-like"/>
    <property type="match status" value="2"/>
</dbReference>
<proteinExistence type="predicted"/>
<dbReference type="InterPro" id="IPR011990">
    <property type="entry name" value="TPR-like_helical_dom_sf"/>
</dbReference>
<evidence type="ECO:0000259" key="4">
    <source>
        <dbReference type="SMART" id="SM01043"/>
    </source>
</evidence>
<protein>
    <submittedName>
        <fullName evidence="5">Predicted ATPase</fullName>
    </submittedName>
</protein>
<dbReference type="GO" id="GO:0005524">
    <property type="term" value="F:ATP binding"/>
    <property type="evidence" value="ECO:0007669"/>
    <property type="project" value="UniProtKB-KW"/>
</dbReference>
<sequence>MNVYAKLLGDPQIEFNDKSIVFPYKKAEAIFYYLLVNKKASREKLTSLLWGDFNDKSAKKNLRDALYKVKKAFDFDVFISPKRTEVLLNPEINFHVDIDEFMENSNIKLYRSEFLSGFYIKDCYEFDEWIHTARAEFKSEYIKVVKKKLKEEMNFVGLNDIEIYANILLKEDPYNEKNYRDIMRLYSFREDYNRSLSVYYKLVDILKNDLDLDPEQSTTSLFKEILELRSDEGISTEPTSNFIGRKSELSLLKSYLNKFRNGKGKSILITGEAGIGKTALLKKHLESISTDDLIILNSKCFEADRDFFLQSWDNIFKQLSNILKKEKISIPKLWSDVTSYFFPSFNEGFSPLDIDSIEKIESVKHQVSFDAIIGILKLVASKKPVLLVFDDIHWMDSYSFNLLSNIVFKSSNIIFIATCCESHMNEIENNIVRLLENECIETISLKRLSLTETEEFINKKGRDLNLTGDDINEIYKKSEGNTLFIIEYINLLKENKRTLLDSSKVENILKSRLLNLSSLEKKILKVASVFSDRIKLDFLLKFIDADEFDFFDALESLQSKLLLKEVYNENDVYYIFCHSLTKDYIYKNLNKGIAKTLHEKLAEYYESKLKNNARDKYFYSRIIYHYENTENHEKLFEYNIKNLSLYSDMNFELFPSIHKAVDYENVNMEEAFERLDQLLEKCNDNELGIHKLKMDYYYIKGIYYIRIGEYSQGLAFIESYIKYAEELNSYNHMLQGYHQMIYYSIQVNALDDMHFYIHKIEKIIEHKSDIKESGTLFRWKGLYNIRKGKYELAEKYLNRSIEIFENLSLLENKYALNIAACYNYLGNINKYKGDFRTALTKYKKAIEICEANDIVKGLDMFYTGIGQSYYELGKYKLSREYIFKALDYYNKFNNLWGRAIAEGYAALLYKRENNIISFNEHLKQGEMYSQKIRNPYSMRLIDRIKAETK</sequence>
<dbReference type="Gene3D" id="3.40.50.300">
    <property type="entry name" value="P-loop containing nucleotide triphosphate hydrolases"/>
    <property type="match status" value="1"/>
</dbReference>
<dbReference type="InterPro" id="IPR027417">
    <property type="entry name" value="P-loop_NTPase"/>
</dbReference>
<dbReference type="Pfam" id="PF13424">
    <property type="entry name" value="TPR_12"/>
    <property type="match status" value="1"/>
</dbReference>
<keyword evidence="2" id="KW-0067">ATP-binding</keyword>
<dbReference type="AlphaFoldDB" id="A0A1M6G2Y5"/>
<dbReference type="Proteomes" id="UP000184052">
    <property type="component" value="Unassembled WGS sequence"/>
</dbReference>
<reference evidence="5 6" key="1">
    <citation type="submission" date="2016-11" db="EMBL/GenBank/DDBJ databases">
        <authorList>
            <person name="Jaros S."/>
            <person name="Januszkiewicz K."/>
            <person name="Wedrychowicz H."/>
        </authorList>
    </citation>
    <scope>NUCLEOTIDE SEQUENCE [LARGE SCALE GENOMIC DNA]</scope>
    <source>
        <strain evidence="5 6">DSM 17477</strain>
    </source>
</reference>
<dbReference type="RefSeq" id="WP_073049094.1">
    <property type="nucleotide sequence ID" value="NZ_FQZL01000009.1"/>
</dbReference>
<name>A0A1M6G2Y5_9FIRM</name>
<dbReference type="PANTHER" id="PTHR16305">
    <property type="entry name" value="TESTICULAR SOLUBLE ADENYLYL CYCLASE"/>
    <property type="match status" value="1"/>
</dbReference>
<dbReference type="PANTHER" id="PTHR16305:SF28">
    <property type="entry name" value="GUANYLATE CYCLASE DOMAIN-CONTAINING PROTEIN"/>
    <property type="match status" value="1"/>
</dbReference>
<accession>A0A1M6G2Y5</accession>
<dbReference type="Pfam" id="PF13191">
    <property type="entry name" value="AAA_16"/>
    <property type="match status" value="1"/>
</dbReference>
<gene>
    <name evidence="5" type="ORF">SAMN02745751_01640</name>
</gene>
<dbReference type="Pfam" id="PF03704">
    <property type="entry name" value="BTAD"/>
    <property type="match status" value="1"/>
</dbReference>
<evidence type="ECO:0000313" key="5">
    <source>
        <dbReference type="EMBL" id="SHJ04326.1"/>
    </source>
</evidence>
<dbReference type="GO" id="GO:0005737">
    <property type="term" value="C:cytoplasm"/>
    <property type="evidence" value="ECO:0007669"/>
    <property type="project" value="TreeGrafter"/>
</dbReference>
<dbReference type="STRING" id="1121476.SAMN02745751_01640"/>
<dbReference type="EMBL" id="FQZL01000009">
    <property type="protein sequence ID" value="SHJ04326.1"/>
    <property type="molecule type" value="Genomic_DNA"/>
</dbReference>
<evidence type="ECO:0000256" key="1">
    <source>
        <dbReference type="ARBA" id="ARBA00022741"/>
    </source>
</evidence>
<dbReference type="GO" id="GO:0004016">
    <property type="term" value="F:adenylate cyclase activity"/>
    <property type="evidence" value="ECO:0007669"/>
    <property type="project" value="TreeGrafter"/>
</dbReference>
<organism evidence="5 6">
    <name type="scientific">Dethiosulfatibacter aminovorans DSM 17477</name>
    <dbReference type="NCBI Taxonomy" id="1121476"/>
    <lineage>
        <taxon>Bacteria</taxon>
        <taxon>Bacillati</taxon>
        <taxon>Bacillota</taxon>
        <taxon>Tissierellia</taxon>
        <taxon>Dethiosulfatibacter</taxon>
    </lineage>
</organism>
<dbReference type="Gene3D" id="1.10.10.10">
    <property type="entry name" value="Winged helix-like DNA-binding domain superfamily/Winged helix DNA-binding domain"/>
    <property type="match status" value="1"/>
</dbReference>
<dbReference type="PROSITE" id="PS50005">
    <property type="entry name" value="TPR"/>
    <property type="match status" value="1"/>
</dbReference>
<dbReference type="InterPro" id="IPR019734">
    <property type="entry name" value="TPR_rpt"/>
</dbReference>
<evidence type="ECO:0000256" key="3">
    <source>
        <dbReference type="PROSITE-ProRule" id="PRU00339"/>
    </source>
</evidence>
<feature type="repeat" description="TPR" evidence="3">
    <location>
        <begin position="819"/>
        <end position="852"/>
    </location>
</feature>
<keyword evidence="1" id="KW-0547">Nucleotide-binding</keyword>
<dbReference type="Gene3D" id="1.25.40.10">
    <property type="entry name" value="Tetratricopeptide repeat domain"/>
    <property type="match status" value="2"/>
</dbReference>
<dbReference type="InterPro" id="IPR005158">
    <property type="entry name" value="BTAD"/>
</dbReference>